<dbReference type="InterPro" id="IPR036390">
    <property type="entry name" value="WH_DNA-bd_sf"/>
</dbReference>
<evidence type="ECO:0000256" key="1">
    <source>
        <dbReference type="ARBA" id="ARBA00022603"/>
    </source>
</evidence>
<dbReference type="EMBL" id="JAPVEA010000006">
    <property type="protein sequence ID" value="KAJ5449645.1"/>
    <property type="molecule type" value="Genomic_DNA"/>
</dbReference>
<dbReference type="PANTHER" id="PTHR43712">
    <property type="entry name" value="PUTATIVE (AFU_ORTHOLOGUE AFUA_4G14580)-RELATED"/>
    <property type="match status" value="1"/>
</dbReference>
<protein>
    <submittedName>
        <fullName evidence="6">O-methyltransferase</fullName>
    </submittedName>
</protein>
<dbReference type="GO" id="GO:0044550">
    <property type="term" value="P:secondary metabolite biosynthetic process"/>
    <property type="evidence" value="ECO:0007669"/>
    <property type="project" value="UniProtKB-ARBA"/>
</dbReference>
<reference evidence="6" key="1">
    <citation type="submission" date="2022-12" db="EMBL/GenBank/DDBJ databases">
        <authorList>
            <person name="Petersen C."/>
        </authorList>
    </citation>
    <scope>NUCLEOTIDE SEQUENCE</scope>
    <source>
        <strain evidence="6">IBT 16125</strain>
    </source>
</reference>
<evidence type="ECO:0000256" key="4">
    <source>
        <dbReference type="PIRSR" id="PIRSR005739-1"/>
    </source>
</evidence>
<dbReference type="InterPro" id="IPR029063">
    <property type="entry name" value="SAM-dependent_MTases_sf"/>
</dbReference>
<dbReference type="InterPro" id="IPR036388">
    <property type="entry name" value="WH-like_DNA-bd_sf"/>
</dbReference>
<dbReference type="SUPFAM" id="SSF53335">
    <property type="entry name" value="S-adenosyl-L-methionine-dependent methyltransferases"/>
    <property type="match status" value="1"/>
</dbReference>
<feature type="domain" description="O-methyltransferase C-terminal" evidence="5">
    <location>
        <begin position="171"/>
        <end position="373"/>
    </location>
</feature>
<keyword evidence="2" id="KW-0808">Transferase</keyword>
<feature type="active site" description="Proton acceptor" evidence="4">
    <location>
        <position position="303"/>
    </location>
</feature>
<dbReference type="Pfam" id="PF00891">
    <property type="entry name" value="Methyltransf_2"/>
    <property type="match status" value="1"/>
</dbReference>
<evidence type="ECO:0000256" key="3">
    <source>
        <dbReference type="ARBA" id="ARBA00022691"/>
    </source>
</evidence>
<dbReference type="AlphaFoldDB" id="A0AAD6C5V6"/>
<organism evidence="6 7">
    <name type="scientific">Penicillium daleae</name>
    <dbReference type="NCBI Taxonomy" id="63821"/>
    <lineage>
        <taxon>Eukaryota</taxon>
        <taxon>Fungi</taxon>
        <taxon>Dikarya</taxon>
        <taxon>Ascomycota</taxon>
        <taxon>Pezizomycotina</taxon>
        <taxon>Eurotiomycetes</taxon>
        <taxon>Eurotiomycetidae</taxon>
        <taxon>Eurotiales</taxon>
        <taxon>Aspergillaceae</taxon>
        <taxon>Penicillium</taxon>
    </lineage>
</organism>
<proteinExistence type="predicted"/>
<dbReference type="Gene3D" id="1.10.10.10">
    <property type="entry name" value="Winged helix-like DNA-binding domain superfamily/Winged helix DNA-binding domain"/>
    <property type="match status" value="1"/>
</dbReference>
<dbReference type="SUPFAM" id="SSF46785">
    <property type="entry name" value="Winged helix' DNA-binding domain"/>
    <property type="match status" value="1"/>
</dbReference>
<evidence type="ECO:0000313" key="7">
    <source>
        <dbReference type="Proteomes" id="UP001213681"/>
    </source>
</evidence>
<evidence type="ECO:0000256" key="2">
    <source>
        <dbReference type="ARBA" id="ARBA00022679"/>
    </source>
</evidence>
<dbReference type="GO" id="GO:0008171">
    <property type="term" value="F:O-methyltransferase activity"/>
    <property type="evidence" value="ECO:0007669"/>
    <property type="project" value="InterPro"/>
</dbReference>
<dbReference type="Proteomes" id="UP001213681">
    <property type="component" value="Unassembled WGS sequence"/>
</dbReference>
<keyword evidence="1" id="KW-0489">Methyltransferase</keyword>
<dbReference type="PANTHER" id="PTHR43712:SF11">
    <property type="entry name" value="O-METHYLTRANSFERASE (AFU_ORTHOLOGUE AFUA_2G17820)-RELATED"/>
    <property type="match status" value="1"/>
</dbReference>
<evidence type="ECO:0000259" key="5">
    <source>
        <dbReference type="Pfam" id="PF00891"/>
    </source>
</evidence>
<dbReference type="Gene3D" id="3.40.50.150">
    <property type="entry name" value="Vaccinia Virus protein VP39"/>
    <property type="match status" value="1"/>
</dbReference>
<dbReference type="RefSeq" id="XP_056765180.1">
    <property type="nucleotide sequence ID" value="XM_056909476.1"/>
</dbReference>
<gene>
    <name evidence="6" type="ORF">N7458_006094</name>
</gene>
<dbReference type="InterPro" id="IPR016461">
    <property type="entry name" value="COMT-like"/>
</dbReference>
<name>A0AAD6C5V6_9EURO</name>
<accession>A0AAD6C5V6</accession>
<evidence type="ECO:0000313" key="6">
    <source>
        <dbReference type="EMBL" id="KAJ5449645.1"/>
    </source>
</evidence>
<dbReference type="PROSITE" id="PS51683">
    <property type="entry name" value="SAM_OMT_II"/>
    <property type="match status" value="1"/>
</dbReference>
<dbReference type="GeneID" id="81599719"/>
<keyword evidence="7" id="KW-1185">Reference proteome</keyword>
<dbReference type="InterPro" id="IPR001077">
    <property type="entry name" value="COMT_C"/>
</dbReference>
<keyword evidence="3" id="KW-0949">S-adenosyl-L-methionine</keyword>
<reference evidence="6" key="2">
    <citation type="journal article" date="2023" name="IMA Fungus">
        <title>Comparative genomic study of the Penicillium genus elucidates a diverse pangenome and 15 lateral gene transfer events.</title>
        <authorList>
            <person name="Petersen C."/>
            <person name="Sorensen T."/>
            <person name="Nielsen M.R."/>
            <person name="Sondergaard T.E."/>
            <person name="Sorensen J.L."/>
            <person name="Fitzpatrick D.A."/>
            <person name="Frisvad J.C."/>
            <person name="Nielsen K.L."/>
        </authorList>
    </citation>
    <scope>NUCLEOTIDE SEQUENCE</scope>
    <source>
        <strain evidence="6">IBT 16125</strain>
    </source>
</reference>
<comment type="caution">
    <text evidence="6">The sequence shown here is derived from an EMBL/GenBank/DDBJ whole genome shotgun (WGS) entry which is preliminary data.</text>
</comment>
<dbReference type="PIRSF" id="PIRSF005739">
    <property type="entry name" value="O-mtase"/>
    <property type="match status" value="1"/>
</dbReference>
<sequence length="398" mass="44544">MSDSLSKALSAVTEALSNPPSPVNINLGTAFQLLGAMDKLRVMLEPPNLAVLNLSLAPYALSATRVAQGMGVFNAFVRANGTKDLTLEELDAKTKGDRQLLFRIMRHLCACDIFTLVEGTKYRPSQLALQLADGSPVGDCVKHFYLNMRVTSFLNEYLEERNYANPVDATDTPFQYAHRTKENPFEWLARHPADQAAFNSVMTMNRKLIETEWYETFPVEEKLQVSADRTVLVDIGGGIGHDLSLLKQHFPQLPGKLVVQDLPGVIKDIREPLPDGVEAVVYNMFDPQPLKGAKAYYLRTVLHDWPDKQAIEVLRRIREAMVEDSILLVNELNMAGSNPSRIQTAIDQDMMEAFSSLERTEEEWRALLNKGGFDVVKVWKPAVKGMVELALYEAVPKP</sequence>
<dbReference type="GO" id="GO:0032259">
    <property type="term" value="P:methylation"/>
    <property type="evidence" value="ECO:0007669"/>
    <property type="project" value="UniProtKB-KW"/>
</dbReference>